<name>A0A0K0XB01_MYCGD</name>
<dbReference type="Proteomes" id="UP000062255">
    <property type="component" value="Chromosome"/>
</dbReference>
<dbReference type="Gene3D" id="3.60.21.10">
    <property type="match status" value="1"/>
</dbReference>
<dbReference type="EMBL" id="CP012150">
    <property type="protein sequence ID" value="AKS34573.1"/>
    <property type="molecule type" value="Genomic_DNA"/>
</dbReference>
<evidence type="ECO:0000313" key="1">
    <source>
        <dbReference type="EMBL" id="AKS34573.1"/>
    </source>
</evidence>
<sequence>MPHFTHPAATAEYDGGGALVGIRYDYPAADNILLRDVVPLLEEAGVDLVYSGHNHLWNRFVSPAGVHYLEGSNTGNSFGAFHPRSGRTRPAPSAPWNTEDVVRQGNPGGLPPVLPILAPRCDEAGRPQPFVADGNLVVFHALHTGRGTVTSWYVDLNSADHRVVRFDEFTL</sequence>
<dbReference type="SUPFAM" id="SSF56300">
    <property type="entry name" value="Metallo-dependent phosphatases"/>
    <property type="match status" value="1"/>
</dbReference>
<dbReference type="OrthoDB" id="4427112at2"/>
<accession>A0A0K0XB01</accession>
<dbReference type="KEGG" id="mgo:AFA91_24785"/>
<dbReference type="PATRIC" id="fig|134601.6.peg.5124"/>
<gene>
    <name evidence="1" type="ORF">AFA91_24785</name>
</gene>
<dbReference type="RefSeq" id="WP_049747028.1">
    <property type="nucleotide sequence ID" value="NZ_CP012150.1"/>
</dbReference>
<evidence type="ECO:0000313" key="2">
    <source>
        <dbReference type="Proteomes" id="UP000062255"/>
    </source>
</evidence>
<dbReference type="InterPro" id="IPR029052">
    <property type="entry name" value="Metallo-depent_PP-like"/>
</dbReference>
<dbReference type="AlphaFoldDB" id="A0A0K0XB01"/>
<protein>
    <submittedName>
        <fullName evidence="1">Uncharacterized protein</fullName>
    </submittedName>
</protein>
<reference evidence="1 2" key="1">
    <citation type="submission" date="2015-07" db="EMBL/GenBank/DDBJ databases">
        <title>Complete genome sequence of Mycobacterium goodii X7B, a facultative thermophilic biodesulfurizing bacterium.</title>
        <authorList>
            <person name="Yu B."/>
            <person name="Li F."/>
            <person name="Xu P."/>
        </authorList>
    </citation>
    <scope>NUCLEOTIDE SEQUENCE [LARGE SCALE GENOMIC DNA]</scope>
    <source>
        <strain evidence="1 2">X7B</strain>
    </source>
</reference>
<dbReference type="STRING" id="134601.AFA91_24785"/>
<organism evidence="1 2">
    <name type="scientific">Mycolicibacterium goodii</name>
    <name type="common">Mycobacterium goodii</name>
    <dbReference type="NCBI Taxonomy" id="134601"/>
    <lineage>
        <taxon>Bacteria</taxon>
        <taxon>Bacillati</taxon>
        <taxon>Actinomycetota</taxon>
        <taxon>Actinomycetes</taxon>
        <taxon>Mycobacteriales</taxon>
        <taxon>Mycobacteriaceae</taxon>
        <taxon>Mycolicibacterium</taxon>
    </lineage>
</organism>
<proteinExistence type="predicted"/>